<feature type="region of interest" description="Disordered" evidence="1">
    <location>
        <begin position="248"/>
        <end position="286"/>
    </location>
</feature>
<sequence>MTEEVKEEYRSSLSDLKFNSKPLINMLTMLAEEYSQYSDVIVQVIETHIHKAKPTEKLPCLYLIDSIMKNVHEGNYVQAFTNNIVQTFCGVFEKVDEKTRQSMFKLRQTWSTLFPGHKLYAIDVRVSGIDPAWPITAKAPESGSIHVNPKFLKNKQEKAVTAAPVAPTTAESTTTATTAAKVLEMVKSNTIAKVEPKVETPEDLEKKMREQLIAKQQELLKLQQQRLELELAETKAKLEQQAKELRAKEDKLKEQEQKLQEQKKQDEQKVQPSQQHPAPQHTHASQQPFLPQHTQAMDYAVPIEAFGTTEMYHSLMPSQPPPGPPPASTGSRPSTRDPRVANNRDPRLSRIPPPPAPPISNFPSSQNVTHKMSPLTFTGAKPPPEVTHTTHSSSRPKPSPKKDNFTDKVVVKNQSKKSNVVLIDAIPLPPEPPIICLDDPKPKKKEESKKTTDTSKTKSKEEESKLKDKKSKDS</sequence>
<keyword evidence="3" id="KW-1185">Reference proteome</keyword>
<gene>
    <name evidence="2" type="ORF">OFUS_LOCUS26507</name>
</gene>
<feature type="compositionally biased region" description="Pro residues" evidence="1">
    <location>
        <begin position="351"/>
        <end position="360"/>
    </location>
</feature>
<dbReference type="GO" id="GO:0005849">
    <property type="term" value="C:mRNA cleavage factor complex"/>
    <property type="evidence" value="ECO:0007669"/>
    <property type="project" value="TreeGrafter"/>
</dbReference>
<dbReference type="GO" id="GO:0005737">
    <property type="term" value="C:cytoplasm"/>
    <property type="evidence" value="ECO:0007669"/>
    <property type="project" value="TreeGrafter"/>
</dbReference>
<dbReference type="Pfam" id="PF20845">
    <property type="entry name" value="Pcf11_helical"/>
    <property type="match status" value="1"/>
</dbReference>
<name>A0A8J1TFE1_OWEFU</name>
<dbReference type="AlphaFoldDB" id="A0A8J1TFE1"/>
<feature type="compositionally biased region" description="Pro residues" evidence="1">
    <location>
        <begin position="318"/>
        <end position="327"/>
    </location>
</feature>
<proteinExistence type="predicted"/>
<dbReference type="CDD" id="cd16982">
    <property type="entry name" value="CID_Pcf11"/>
    <property type="match status" value="1"/>
</dbReference>
<feature type="non-terminal residue" evidence="2">
    <location>
        <position position="1"/>
    </location>
</feature>
<dbReference type="Gene3D" id="1.25.40.90">
    <property type="match status" value="1"/>
</dbReference>
<dbReference type="GO" id="GO:0031124">
    <property type="term" value="P:mRNA 3'-end processing"/>
    <property type="evidence" value="ECO:0007669"/>
    <property type="project" value="InterPro"/>
</dbReference>
<dbReference type="PANTHER" id="PTHR15921:SF3">
    <property type="entry name" value="PRE-MRNA CLEAVAGE COMPLEX 2 PROTEIN PCF11"/>
    <property type="match status" value="1"/>
</dbReference>
<feature type="compositionally biased region" description="Polar residues" evidence="1">
    <location>
        <begin position="270"/>
        <end position="286"/>
    </location>
</feature>
<evidence type="ECO:0000256" key="1">
    <source>
        <dbReference type="SAM" id="MobiDB-lite"/>
    </source>
</evidence>
<reference evidence="2" key="1">
    <citation type="submission" date="2022-03" db="EMBL/GenBank/DDBJ databases">
        <authorList>
            <person name="Martin C."/>
        </authorList>
    </citation>
    <scope>NUCLEOTIDE SEQUENCE</scope>
</reference>
<dbReference type="Proteomes" id="UP000749559">
    <property type="component" value="Unassembled WGS sequence"/>
</dbReference>
<dbReference type="EMBL" id="CAIIXF020000146">
    <property type="protein sequence ID" value="CAH1802866.1"/>
    <property type="molecule type" value="Genomic_DNA"/>
</dbReference>
<feature type="compositionally biased region" description="Basic and acidic residues" evidence="1">
    <location>
        <begin position="438"/>
        <end position="474"/>
    </location>
</feature>
<dbReference type="OrthoDB" id="343582at2759"/>
<dbReference type="InterPro" id="IPR008942">
    <property type="entry name" value="ENTH_VHS"/>
</dbReference>
<protein>
    <submittedName>
        <fullName evidence="2">Uncharacterized protein</fullName>
    </submittedName>
</protein>
<feature type="compositionally biased region" description="Basic and acidic residues" evidence="1">
    <location>
        <begin position="248"/>
        <end position="269"/>
    </location>
</feature>
<dbReference type="GO" id="GO:0006369">
    <property type="term" value="P:termination of RNA polymerase II transcription"/>
    <property type="evidence" value="ECO:0007669"/>
    <property type="project" value="InterPro"/>
</dbReference>
<dbReference type="GO" id="GO:0000993">
    <property type="term" value="F:RNA polymerase II complex binding"/>
    <property type="evidence" value="ECO:0007669"/>
    <property type="project" value="InterPro"/>
</dbReference>
<dbReference type="SMART" id="SM00582">
    <property type="entry name" value="RPR"/>
    <property type="match status" value="1"/>
</dbReference>
<dbReference type="InterPro" id="IPR006569">
    <property type="entry name" value="CID_dom"/>
</dbReference>
<dbReference type="InterPro" id="IPR045154">
    <property type="entry name" value="PCF11-like"/>
</dbReference>
<dbReference type="PANTHER" id="PTHR15921">
    <property type="entry name" value="PRE-MRNA CLEAVAGE COMPLEX II"/>
    <property type="match status" value="1"/>
</dbReference>
<dbReference type="SUPFAM" id="SSF48464">
    <property type="entry name" value="ENTH/VHS domain"/>
    <property type="match status" value="1"/>
</dbReference>
<dbReference type="Pfam" id="PF04818">
    <property type="entry name" value="CID"/>
    <property type="match status" value="1"/>
</dbReference>
<feature type="region of interest" description="Disordered" evidence="1">
    <location>
        <begin position="313"/>
        <end position="474"/>
    </location>
</feature>
<accession>A0A8J1TFE1</accession>
<evidence type="ECO:0000313" key="2">
    <source>
        <dbReference type="EMBL" id="CAH1802866.1"/>
    </source>
</evidence>
<dbReference type="PROSITE" id="PS51391">
    <property type="entry name" value="CID"/>
    <property type="match status" value="1"/>
</dbReference>
<organism evidence="2 3">
    <name type="scientific">Owenia fusiformis</name>
    <name type="common">Polychaete worm</name>
    <dbReference type="NCBI Taxonomy" id="6347"/>
    <lineage>
        <taxon>Eukaryota</taxon>
        <taxon>Metazoa</taxon>
        <taxon>Spiralia</taxon>
        <taxon>Lophotrochozoa</taxon>
        <taxon>Annelida</taxon>
        <taxon>Polychaeta</taxon>
        <taxon>Sedentaria</taxon>
        <taxon>Canalipalpata</taxon>
        <taxon>Sabellida</taxon>
        <taxon>Oweniida</taxon>
        <taxon>Oweniidae</taxon>
        <taxon>Owenia</taxon>
    </lineage>
</organism>
<feature type="compositionally biased region" description="Basic and acidic residues" evidence="1">
    <location>
        <begin position="400"/>
        <end position="410"/>
    </location>
</feature>
<feature type="compositionally biased region" description="Low complexity" evidence="1">
    <location>
        <begin position="411"/>
        <end position="426"/>
    </location>
</feature>
<dbReference type="GO" id="GO:0003729">
    <property type="term" value="F:mRNA binding"/>
    <property type="evidence" value="ECO:0007669"/>
    <property type="project" value="InterPro"/>
</dbReference>
<comment type="caution">
    <text evidence="2">The sequence shown here is derived from an EMBL/GenBank/DDBJ whole genome shotgun (WGS) entry which is preliminary data.</text>
</comment>
<evidence type="ECO:0000313" key="3">
    <source>
        <dbReference type="Proteomes" id="UP000749559"/>
    </source>
</evidence>
<feature type="compositionally biased region" description="Basic and acidic residues" evidence="1">
    <location>
        <begin position="334"/>
        <end position="348"/>
    </location>
</feature>
<dbReference type="InterPro" id="IPR048830">
    <property type="entry name" value="PCF11_helical"/>
</dbReference>
<dbReference type="InterPro" id="IPR047415">
    <property type="entry name" value="Pcf11_CID"/>
</dbReference>